<evidence type="ECO:0000256" key="3">
    <source>
        <dbReference type="ARBA" id="ARBA00022840"/>
    </source>
</evidence>
<dbReference type="PANTHER" id="PTHR11638:SF175">
    <property type="entry name" value="ATP-DEPENDENT CLP PROTEASE, ATP-BINDING SUBUNIT CLPC"/>
    <property type="match status" value="1"/>
</dbReference>
<dbReference type="CDD" id="cd00009">
    <property type="entry name" value="AAA"/>
    <property type="match status" value="1"/>
</dbReference>
<dbReference type="InterPro" id="IPR019489">
    <property type="entry name" value="Clp_ATPase_C"/>
</dbReference>
<gene>
    <name evidence="10" type="ORF">A3C17_03930</name>
</gene>
<evidence type="ECO:0008006" key="12">
    <source>
        <dbReference type="Google" id="ProtNLM"/>
    </source>
</evidence>
<protein>
    <recommendedName>
        <fullName evidence="12">Clp R domain-containing protein</fullName>
    </recommendedName>
</protein>
<dbReference type="InterPro" id="IPR003593">
    <property type="entry name" value="AAA+_ATPase"/>
</dbReference>
<dbReference type="InterPro" id="IPR041546">
    <property type="entry name" value="ClpA/ClpB_AAA_lid"/>
</dbReference>
<dbReference type="CDD" id="cd19499">
    <property type="entry name" value="RecA-like_ClpB_Hsp104-like"/>
    <property type="match status" value="1"/>
</dbReference>
<keyword evidence="3 6" id="KW-0067">ATP-binding</keyword>
<dbReference type="InterPro" id="IPR004176">
    <property type="entry name" value="Clp_R_N"/>
</dbReference>
<feature type="domain" description="Sigma-54 factor interaction" evidence="8">
    <location>
        <begin position="534"/>
        <end position="731"/>
    </location>
</feature>
<dbReference type="GO" id="GO:0005737">
    <property type="term" value="C:cytoplasm"/>
    <property type="evidence" value="ECO:0007669"/>
    <property type="project" value="TreeGrafter"/>
</dbReference>
<dbReference type="GO" id="GO:0034605">
    <property type="term" value="P:cellular response to heat"/>
    <property type="evidence" value="ECO:0007669"/>
    <property type="project" value="TreeGrafter"/>
</dbReference>
<dbReference type="InterPro" id="IPR002078">
    <property type="entry name" value="Sigma_54_int"/>
</dbReference>
<comment type="similarity">
    <text evidence="6">Belongs to the ClpA/ClpB family.</text>
</comment>
<dbReference type="GO" id="GO:0006355">
    <property type="term" value="P:regulation of DNA-templated transcription"/>
    <property type="evidence" value="ECO:0007669"/>
    <property type="project" value="InterPro"/>
</dbReference>
<evidence type="ECO:0000259" key="8">
    <source>
        <dbReference type="PROSITE" id="PS50045"/>
    </source>
</evidence>
<dbReference type="Pfam" id="PF07724">
    <property type="entry name" value="AAA_2"/>
    <property type="match status" value="1"/>
</dbReference>
<dbReference type="InterPro" id="IPR018368">
    <property type="entry name" value="ClpA/B_CS1"/>
</dbReference>
<dbReference type="PRINTS" id="PR00300">
    <property type="entry name" value="CLPPROTEASEA"/>
</dbReference>
<dbReference type="PROSITE" id="PS00871">
    <property type="entry name" value="CLPAB_2"/>
    <property type="match status" value="1"/>
</dbReference>
<accession>A0A1F7TVA9</accession>
<evidence type="ECO:0000313" key="10">
    <source>
        <dbReference type="EMBL" id="OGL69932.1"/>
    </source>
</evidence>
<dbReference type="PROSITE" id="PS50045">
    <property type="entry name" value="SIGMA54_INTERACT_4"/>
    <property type="match status" value="1"/>
</dbReference>
<dbReference type="Pfam" id="PF10431">
    <property type="entry name" value="ClpB_D2-small"/>
    <property type="match status" value="1"/>
</dbReference>
<dbReference type="InterPro" id="IPR003959">
    <property type="entry name" value="ATPase_AAA_core"/>
</dbReference>
<dbReference type="InterPro" id="IPR001270">
    <property type="entry name" value="ClpA/B"/>
</dbReference>
<sequence>MSDVVEKFTTHLKNVLTRALVLVAETGMDTITPEHLLWGVATESGSVGAEILRKSNVNADALRELIGVPVAISDDSASATDALPRLSEASKRVIEKAVLTATVYEHRYVGTEHLVAGILQVSSPNLANFFKRTDVHIDEIRGQLNLIMKGTRSFPHLVPQPANHPPVDIDDDEPDDRPLEEDLAHTDAPTLEYFATELTTGDAVTAIDPVIGRDIEINRAIEILSRRTKNNPILVGDPGVGKTAIVEGLARRIVEGRVPPALLNKRIFSIDLGSLIAGTVYRGEFEGRMKQMIDEVRHQPDIILFVDEVHMIMGAGSASGSLDAANLLKPALARGWIRCIGATTPSEYKKSIESDGALERRFQIIHVDEPSEEESLQILRGLASRYEQHHHVTIPDDALAYAVQASVKHIHTNALPDKAIDLIDEAAAMLRVASVTDTGWRGLVNDLRTLRDQKRFAVVEERFLDASLHKQQEDQIEAQIKTAREQEEHAHYGAVTREMIAKVIERKTGARVMAAVAEERQALGTLAAMLKTTIFGQDEAIERVASAVRRASLGIQSTLRPLGSFLFVGPSGTGKSELARQLARQVFHSEKALIRLDMSEYAEAYSISKLVGSPAGYVGYRDRARLTDAVKQRPNSVILFDEIEKAHADVHHLLLQILEHGELTDATGRTVSFRQAFIVLTSNVGAELFENGSIGFHETDALDTESVHATLKDRFRPELLNRLDHIQIFQPLDAASLKRVIHEELRDLKDRLKKQDVRLQWKASVISHLLTQNEPRRRNARHMKQCVQTRITDLVADHLVSHPSQTNLVLSINKNAIDLRAQTR</sequence>
<feature type="domain" description="Clp R" evidence="9">
    <location>
        <begin position="5"/>
        <end position="151"/>
    </location>
</feature>
<evidence type="ECO:0000256" key="2">
    <source>
        <dbReference type="ARBA" id="ARBA00022741"/>
    </source>
</evidence>
<dbReference type="SUPFAM" id="SSF52540">
    <property type="entry name" value="P-loop containing nucleoside triphosphate hydrolases"/>
    <property type="match status" value="2"/>
</dbReference>
<dbReference type="Gene3D" id="1.10.8.60">
    <property type="match status" value="2"/>
</dbReference>
<dbReference type="InterPro" id="IPR028299">
    <property type="entry name" value="ClpA/B_CS2"/>
</dbReference>
<evidence type="ECO:0000256" key="1">
    <source>
        <dbReference type="ARBA" id="ARBA00022737"/>
    </source>
</evidence>
<dbReference type="PANTHER" id="PTHR11638">
    <property type="entry name" value="ATP-DEPENDENT CLP PROTEASE"/>
    <property type="match status" value="1"/>
</dbReference>
<dbReference type="FunFam" id="3.40.50.300:FF:000025">
    <property type="entry name" value="ATP-dependent Clp protease subunit"/>
    <property type="match status" value="1"/>
</dbReference>
<evidence type="ECO:0000256" key="4">
    <source>
        <dbReference type="ARBA" id="ARBA00023186"/>
    </source>
</evidence>
<proteinExistence type="inferred from homology"/>
<dbReference type="Proteomes" id="UP000177097">
    <property type="component" value="Unassembled WGS sequence"/>
</dbReference>
<dbReference type="STRING" id="1802389.A3C17_03930"/>
<comment type="caution">
    <text evidence="10">The sequence shown here is derived from an EMBL/GenBank/DDBJ whole genome shotgun (WGS) entry which is preliminary data.</text>
</comment>
<dbReference type="Pfam" id="PF02861">
    <property type="entry name" value="Clp_N"/>
    <property type="match status" value="1"/>
</dbReference>
<dbReference type="SMART" id="SM00382">
    <property type="entry name" value="AAA"/>
    <property type="match status" value="2"/>
</dbReference>
<evidence type="ECO:0000256" key="5">
    <source>
        <dbReference type="PROSITE-ProRule" id="PRU01251"/>
    </source>
</evidence>
<organism evidence="10 11">
    <name type="scientific">Candidatus Uhrbacteria bacterium RIFCSPHIGHO2_02_FULL_53_13</name>
    <dbReference type="NCBI Taxonomy" id="1802389"/>
    <lineage>
        <taxon>Bacteria</taxon>
        <taxon>Candidatus Uhriibacteriota</taxon>
    </lineage>
</organism>
<dbReference type="InterPro" id="IPR036628">
    <property type="entry name" value="Clp_N_dom_sf"/>
</dbReference>
<dbReference type="PROSITE" id="PS00870">
    <property type="entry name" value="CLPAB_1"/>
    <property type="match status" value="1"/>
</dbReference>
<dbReference type="Pfam" id="PF17871">
    <property type="entry name" value="AAA_lid_9"/>
    <property type="match status" value="1"/>
</dbReference>
<name>A0A1F7TVA9_9BACT</name>
<evidence type="ECO:0000256" key="6">
    <source>
        <dbReference type="RuleBase" id="RU004432"/>
    </source>
</evidence>
<keyword evidence="4 6" id="KW-0143">Chaperone</keyword>
<dbReference type="GO" id="GO:0016887">
    <property type="term" value="F:ATP hydrolysis activity"/>
    <property type="evidence" value="ECO:0007669"/>
    <property type="project" value="InterPro"/>
</dbReference>
<dbReference type="PROSITE" id="PS51903">
    <property type="entry name" value="CLP_R"/>
    <property type="match status" value="1"/>
</dbReference>
<dbReference type="Gene3D" id="3.40.50.300">
    <property type="entry name" value="P-loop containing nucleotide triphosphate hydrolases"/>
    <property type="match status" value="2"/>
</dbReference>
<feature type="region of interest" description="Disordered" evidence="7">
    <location>
        <begin position="155"/>
        <end position="177"/>
    </location>
</feature>
<dbReference type="Gene3D" id="1.10.1780.10">
    <property type="entry name" value="Clp, N-terminal domain"/>
    <property type="match status" value="1"/>
</dbReference>
<keyword evidence="2 6" id="KW-0547">Nucleotide-binding</keyword>
<reference evidence="10 11" key="1">
    <citation type="journal article" date="2016" name="Nat. Commun.">
        <title>Thousands of microbial genomes shed light on interconnected biogeochemical processes in an aquifer system.</title>
        <authorList>
            <person name="Anantharaman K."/>
            <person name="Brown C.T."/>
            <person name="Hug L.A."/>
            <person name="Sharon I."/>
            <person name="Castelle C.J."/>
            <person name="Probst A.J."/>
            <person name="Thomas B.C."/>
            <person name="Singh A."/>
            <person name="Wilkins M.J."/>
            <person name="Karaoz U."/>
            <person name="Brodie E.L."/>
            <person name="Williams K.H."/>
            <person name="Hubbard S.S."/>
            <person name="Banfield J.F."/>
        </authorList>
    </citation>
    <scope>NUCLEOTIDE SEQUENCE [LARGE SCALE GENOMIC DNA]</scope>
</reference>
<keyword evidence="1 5" id="KW-0677">Repeat</keyword>
<dbReference type="EMBL" id="MGDX01000040">
    <property type="protein sequence ID" value="OGL69932.1"/>
    <property type="molecule type" value="Genomic_DNA"/>
</dbReference>
<dbReference type="SUPFAM" id="SSF81923">
    <property type="entry name" value="Double Clp-N motif"/>
    <property type="match status" value="1"/>
</dbReference>
<dbReference type="Gene3D" id="4.10.860.10">
    <property type="entry name" value="UVR domain"/>
    <property type="match status" value="1"/>
</dbReference>
<evidence type="ECO:0000313" key="11">
    <source>
        <dbReference type="Proteomes" id="UP000177097"/>
    </source>
</evidence>
<evidence type="ECO:0000259" key="9">
    <source>
        <dbReference type="PROSITE" id="PS51903"/>
    </source>
</evidence>
<dbReference type="GO" id="GO:0005524">
    <property type="term" value="F:ATP binding"/>
    <property type="evidence" value="ECO:0007669"/>
    <property type="project" value="UniProtKB-KW"/>
</dbReference>
<dbReference type="Pfam" id="PF00004">
    <property type="entry name" value="AAA"/>
    <property type="match status" value="1"/>
</dbReference>
<dbReference type="InterPro" id="IPR027417">
    <property type="entry name" value="P-loop_NTPase"/>
</dbReference>
<dbReference type="AlphaFoldDB" id="A0A1F7TVA9"/>
<evidence type="ECO:0000256" key="7">
    <source>
        <dbReference type="SAM" id="MobiDB-lite"/>
    </source>
</evidence>
<dbReference type="InterPro" id="IPR050130">
    <property type="entry name" value="ClpA_ClpB"/>
</dbReference>